<keyword evidence="3" id="KW-1185">Reference proteome</keyword>
<proteinExistence type="predicted"/>
<name>A0A8H3WCF9_9PEZI</name>
<organism evidence="2 3">
    <name type="scientific">Colletotrichum asianum</name>
    <dbReference type="NCBI Taxonomy" id="702518"/>
    <lineage>
        <taxon>Eukaryota</taxon>
        <taxon>Fungi</taxon>
        <taxon>Dikarya</taxon>
        <taxon>Ascomycota</taxon>
        <taxon>Pezizomycotina</taxon>
        <taxon>Sordariomycetes</taxon>
        <taxon>Hypocreomycetidae</taxon>
        <taxon>Glomerellales</taxon>
        <taxon>Glomerellaceae</taxon>
        <taxon>Colletotrichum</taxon>
        <taxon>Colletotrichum gloeosporioides species complex</taxon>
    </lineage>
</organism>
<gene>
    <name evidence="2" type="ORF">GQ607_008473</name>
</gene>
<feature type="compositionally biased region" description="Basic and acidic residues" evidence="1">
    <location>
        <begin position="37"/>
        <end position="46"/>
    </location>
</feature>
<reference evidence="2 3" key="1">
    <citation type="submission" date="2019-12" db="EMBL/GenBank/DDBJ databases">
        <title>A genome sequence resource for the geographically widespread anthracnose pathogen Colletotrichum asianum.</title>
        <authorList>
            <person name="Meng Y."/>
        </authorList>
    </citation>
    <scope>NUCLEOTIDE SEQUENCE [LARGE SCALE GENOMIC DNA]</scope>
    <source>
        <strain evidence="2 3">ICMP 18580</strain>
    </source>
</reference>
<dbReference type="Proteomes" id="UP000434172">
    <property type="component" value="Unassembled WGS sequence"/>
</dbReference>
<evidence type="ECO:0000313" key="3">
    <source>
        <dbReference type="Proteomes" id="UP000434172"/>
    </source>
</evidence>
<accession>A0A8H3WCF9</accession>
<dbReference type="EMBL" id="WOWK01000045">
    <property type="protein sequence ID" value="KAF0324299.1"/>
    <property type="molecule type" value="Genomic_DNA"/>
</dbReference>
<sequence length="351" mass="39767">MPATEEPWHWLKAAMEAPDAFVMDPRGDLRLNVTPENDARDEDHGDLAASDATSEASDAIEHTQQFLVCSKAMARTSAVVCKMLFGPFSEGQRDDNKAIDLEDAIEPMFVALCIVHSRYDTIPIALTVKELFQLLVVTNKYDMTSIVRPWIHHWVPLLEYIDEDFGDLEMVAWIAWEVGAEKIFELTIKLLALHRWVRINQSTPIILLIRVTDAATGLRKDLVSRMLSPLQQYERKITEGTTACTHDIQSDTCDPAAMMSSIVSDLEWAEVDPSPLYSTENLVYKGCAENLHCDIDQMRCPTCKSNKCNPIREATRVAWDCEVSEMDSPMTQNQQQHLAKQARITGWKRLD</sequence>
<evidence type="ECO:0000313" key="2">
    <source>
        <dbReference type="EMBL" id="KAF0324299.1"/>
    </source>
</evidence>
<comment type="caution">
    <text evidence="2">The sequence shown here is derived from an EMBL/GenBank/DDBJ whole genome shotgun (WGS) entry which is preliminary data.</text>
</comment>
<evidence type="ECO:0000256" key="1">
    <source>
        <dbReference type="SAM" id="MobiDB-lite"/>
    </source>
</evidence>
<protein>
    <submittedName>
        <fullName evidence="2">Nuclear pore protein-like protein</fullName>
    </submittedName>
</protein>
<dbReference type="OrthoDB" id="5275938at2759"/>
<feature type="region of interest" description="Disordered" evidence="1">
    <location>
        <begin position="32"/>
        <end position="53"/>
    </location>
</feature>
<dbReference type="AlphaFoldDB" id="A0A8H3WCF9"/>